<gene>
    <name evidence="1" type="ORF">Cboi01_000022700</name>
</gene>
<evidence type="ECO:0000313" key="2">
    <source>
        <dbReference type="Proteomes" id="UP001165101"/>
    </source>
</evidence>
<dbReference type="Proteomes" id="UP001165101">
    <property type="component" value="Unassembled WGS sequence"/>
</dbReference>
<evidence type="ECO:0000313" key="1">
    <source>
        <dbReference type="EMBL" id="GME87181.1"/>
    </source>
</evidence>
<proteinExistence type="predicted"/>
<protein>
    <submittedName>
        <fullName evidence="1">Unnamed protein product</fullName>
    </submittedName>
</protein>
<dbReference type="EMBL" id="BSXV01000054">
    <property type="protein sequence ID" value="GME87181.1"/>
    <property type="molecule type" value="Genomic_DNA"/>
</dbReference>
<accession>A0ACB5TF52</accession>
<sequence length="498" mass="56696">MGLFDDHPYTAITAIINRAIDNSNIDVEDDALIEVELPELLECIRIQKNPGAIEAARAIRKKLKHGSIEQQWHSLKLLELLAANGKSNLKNLYNDERLIQAIKFKITADPTVVDKRIRKRCIQLAIGWKNEYENDPDRQGLYSIYVSTGIDRKINKLNGNRSNGGGGSSGGRRNRRRTVPDFMNDIPDESTPFDEVYETSSSEASSISEYSRDAPPPSSRNSSRQQISNTRSNHRSNIHDTDNKPKTNRELDRRFKIPKIDYSKENPKILKLIAESTSDAVMLDNILQTLDWEHGDLSIHSSKANDQFDKCRAIRRKVLRYLQLVDKEEFLGPLLHANDQLVTSLKKYEEYSKPKDGILIPNRNGNNNNNDNNDASDYDSLADYETDEDDYYNGNDLDSLVDSIADSYAATDIDYNPPSSINPRIERQTSIATNYSVDLSKHRAPPPVPKKRAEISNYKPTPTHTQKQTTYPESEEEEQDEDNPFGDSKKVENPTIWR</sequence>
<reference evidence="1" key="1">
    <citation type="submission" date="2023-04" db="EMBL/GenBank/DDBJ databases">
        <title>Candida boidinii NBRC 1967.</title>
        <authorList>
            <person name="Ichikawa N."/>
            <person name="Sato H."/>
            <person name="Tonouchi N."/>
        </authorList>
    </citation>
    <scope>NUCLEOTIDE SEQUENCE</scope>
    <source>
        <strain evidence="1">NBRC 1967</strain>
    </source>
</reference>
<name>A0ACB5TF52_CANBO</name>
<organism evidence="1 2">
    <name type="scientific">Candida boidinii</name>
    <name type="common">Yeast</name>
    <dbReference type="NCBI Taxonomy" id="5477"/>
    <lineage>
        <taxon>Eukaryota</taxon>
        <taxon>Fungi</taxon>
        <taxon>Dikarya</taxon>
        <taxon>Ascomycota</taxon>
        <taxon>Saccharomycotina</taxon>
        <taxon>Pichiomycetes</taxon>
        <taxon>Pichiales</taxon>
        <taxon>Pichiaceae</taxon>
        <taxon>Ogataea</taxon>
        <taxon>Ogataea/Candida clade</taxon>
    </lineage>
</organism>
<keyword evidence="2" id="KW-1185">Reference proteome</keyword>
<comment type="caution">
    <text evidence="1">The sequence shown here is derived from an EMBL/GenBank/DDBJ whole genome shotgun (WGS) entry which is preliminary data.</text>
</comment>